<feature type="non-terminal residue" evidence="2">
    <location>
        <position position="102"/>
    </location>
</feature>
<dbReference type="Gramene" id="Aco009420.1.mrna1">
    <property type="protein sequence ID" value="Aco009420.1.mrna1"/>
    <property type="gene ID" value="Aco009420.1.path1"/>
</dbReference>
<comment type="caution">
    <text evidence="2">The sequence shown here is derived from an EMBL/GenBank/DDBJ whole genome shotgun (WGS) entry which is preliminary data.</text>
</comment>
<gene>
    <name evidence="2" type="ORF">ACMD2_22661</name>
</gene>
<organism evidence="2 3">
    <name type="scientific">Ananas comosus</name>
    <name type="common">Pineapple</name>
    <name type="synonym">Ananas ananas</name>
    <dbReference type="NCBI Taxonomy" id="4615"/>
    <lineage>
        <taxon>Eukaryota</taxon>
        <taxon>Viridiplantae</taxon>
        <taxon>Streptophyta</taxon>
        <taxon>Embryophyta</taxon>
        <taxon>Tracheophyta</taxon>
        <taxon>Spermatophyta</taxon>
        <taxon>Magnoliopsida</taxon>
        <taxon>Liliopsida</taxon>
        <taxon>Poales</taxon>
        <taxon>Bromeliaceae</taxon>
        <taxon>Bromelioideae</taxon>
        <taxon>Ananas</taxon>
    </lineage>
</organism>
<keyword evidence="1" id="KW-0812">Transmembrane</keyword>
<evidence type="ECO:0000313" key="2">
    <source>
        <dbReference type="EMBL" id="OAY84637.1"/>
    </source>
</evidence>
<dbReference type="AlphaFoldDB" id="A0A199W574"/>
<reference evidence="2 3" key="1">
    <citation type="journal article" date="2016" name="DNA Res.">
        <title>The draft genome of MD-2 pineapple using hybrid error correction of long reads.</title>
        <authorList>
            <person name="Redwan R.M."/>
            <person name="Saidin A."/>
            <person name="Kumar S.V."/>
        </authorList>
    </citation>
    <scope>NUCLEOTIDE SEQUENCE [LARGE SCALE GENOMIC DNA]</scope>
    <source>
        <strain evidence="3">cv. MD2</strain>
        <tissue evidence="2">Leaf</tissue>
    </source>
</reference>
<sequence>FSEIKFSLFFPSRPSKPSRNEINRIDSGTTNSCVAVMEGKALYLFSSIGIIICTSASPVPTFLLFYPQITFRMLRKAKSFLVLWLNARRQSIQPIHFLGLSD</sequence>
<keyword evidence="1" id="KW-0472">Membrane</keyword>
<evidence type="ECO:0000256" key="1">
    <source>
        <dbReference type="SAM" id="Phobius"/>
    </source>
</evidence>
<accession>A0A199W574</accession>
<protein>
    <submittedName>
        <fullName evidence="2">Uncharacterized protein</fullName>
    </submittedName>
</protein>
<dbReference type="EMBL" id="LSRQ01000194">
    <property type="protein sequence ID" value="OAY84637.1"/>
    <property type="molecule type" value="Genomic_DNA"/>
</dbReference>
<feature type="non-terminal residue" evidence="2">
    <location>
        <position position="1"/>
    </location>
</feature>
<proteinExistence type="predicted"/>
<evidence type="ECO:0000313" key="3">
    <source>
        <dbReference type="Proteomes" id="UP000092600"/>
    </source>
</evidence>
<keyword evidence="1" id="KW-1133">Transmembrane helix</keyword>
<feature type="transmembrane region" description="Helical" evidence="1">
    <location>
        <begin position="41"/>
        <end position="66"/>
    </location>
</feature>
<name>A0A199W574_ANACO</name>
<dbReference type="Proteomes" id="UP000092600">
    <property type="component" value="Unassembled WGS sequence"/>
</dbReference>